<dbReference type="PANTHER" id="PTHR37833:SF1">
    <property type="entry name" value="SIGNAL PEPTIDE PROTEIN"/>
    <property type="match status" value="1"/>
</dbReference>
<dbReference type="InterPro" id="IPR011467">
    <property type="entry name" value="DUF1573"/>
</dbReference>
<feature type="chain" id="PRO_5006136573" description="DUF1573 domain-containing protein" evidence="1">
    <location>
        <begin position="20"/>
        <end position="141"/>
    </location>
</feature>
<dbReference type="EMBL" id="LGTQ01000005">
    <property type="protein sequence ID" value="KPM49282.1"/>
    <property type="molecule type" value="Genomic_DNA"/>
</dbReference>
<protein>
    <recommendedName>
        <fullName evidence="4">DUF1573 domain-containing protein</fullName>
    </recommendedName>
</protein>
<dbReference type="RefSeq" id="WP_055143372.1">
    <property type="nucleotide sequence ID" value="NZ_CAKZPM010000010.1"/>
</dbReference>
<keyword evidence="3" id="KW-1185">Reference proteome</keyword>
<dbReference type="Proteomes" id="UP000050454">
    <property type="component" value="Unassembled WGS sequence"/>
</dbReference>
<evidence type="ECO:0000313" key="3">
    <source>
        <dbReference type="Proteomes" id="UP000050454"/>
    </source>
</evidence>
<dbReference type="Gene3D" id="2.60.40.10">
    <property type="entry name" value="Immunoglobulins"/>
    <property type="match status" value="1"/>
</dbReference>
<dbReference type="AlphaFoldDB" id="A0A0P7C4L3"/>
<dbReference type="OrthoDB" id="826619at2"/>
<dbReference type="InterPro" id="IPR013783">
    <property type="entry name" value="Ig-like_fold"/>
</dbReference>
<comment type="caution">
    <text evidence="2">The sequence shown here is derived from an EMBL/GenBank/DDBJ whole genome shotgun (WGS) entry which is preliminary data.</text>
</comment>
<gene>
    <name evidence="2" type="ORF">AFM12_01250</name>
</gene>
<dbReference type="Pfam" id="PF07610">
    <property type="entry name" value="DUF1573"/>
    <property type="match status" value="1"/>
</dbReference>
<feature type="signal peptide" evidence="1">
    <location>
        <begin position="1"/>
        <end position="19"/>
    </location>
</feature>
<proteinExistence type="predicted"/>
<dbReference type="PANTHER" id="PTHR37833">
    <property type="entry name" value="LIPOPROTEIN-RELATED"/>
    <property type="match status" value="1"/>
</dbReference>
<accession>A0A0P7C4L3</accession>
<evidence type="ECO:0000256" key="1">
    <source>
        <dbReference type="SAM" id="SignalP"/>
    </source>
</evidence>
<dbReference type="PROSITE" id="PS51257">
    <property type="entry name" value="PROKAR_LIPOPROTEIN"/>
    <property type="match status" value="1"/>
</dbReference>
<sequence>MKRILSILFLSALAMSCNSSESETQGAMSAAGLQNGKIEFEEMSHDFGEITEGEVVSHAFKFKNTGTDPLDIISVNVSCGCTVASKPMGSVGVGQEDEIVIEFNSKGKVGENRKSVGVITNGQDVPSTLNFTATVKPAEAE</sequence>
<name>A0A0P7C4L3_9BACT</name>
<organism evidence="2 3">
    <name type="scientific">Jiulongibacter sediminis</name>
    <dbReference type="NCBI Taxonomy" id="1605367"/>
    <lineage>
        <taxon>Bacteria</taxon>
        <taxon>Pseudomonadati</taxon>
        <taxon>Bacteroidota</taxon>
        <taxon>Cytophagia</taxon>
        <taxon>Cytophagales</taxon>
        <taxon>Leadbetterellaceae</taxon>
        <taxon>Jiulongibacter</taxon>
    </lineage>
</organism>
<evidence type="ECO:0000313" key="2">
    <source>
        <dbReference type="EMBL" id="KPM49282.1"/>
    </source>
</evidence>
<reference evidence="2 3" key="1">
    <citation type="submission" date="2015-07" db="EMBL/GenBank/DDBJ databases">
        <title>The draft genome sequence of Leadbetterella sp. JN14-9.</title>
        <authorList>
            <person name="Liu Y."/>
            <person name="Du J."/>
            <person name="Shao Z."/>
        </authorList>
    </citation>
    <scope>NUCLEOTIDE SEQUENCE [LARGE SCALE GENOMIC DNA]</scope>
    <source>
        <strain evidence="2 3">JN14-9</strain>
    </source>
</reference>
<evidence type="ECO:0008006" key="4">
    <source>
        <dbReference type="Google" id="ProtNLM"/>
    </source>
</evidence>
<keyword evidence="1" id="KW-0732">Signal</keyword>
<dbReference type="STRING" id="1605367.AFM12_01250"/>